<dbReference type="PANTHER" id="PTHR30146">
    <property type="entry name" value="LACI-RELATED TRANSCRIPTIONAL REPRESSOR"/>
    <property type="match status" value="1"/>
</dbReference>
<dbReference type="GO" id="GO:0000976">
    <property type="term" value="F:transcription cis-regulatory region binding"/>
    <property type="evidence" value="ECO:0007669"/>
    <property type="project" value="TreeGrafter"/>
</dbReference>
<comment type="function">
    <text evidence="7">Global transcriptional regulator of carbon catabolite repression (CCR) and carbon catabolite activation (CCA), which ensures optimal energy usage under diverse conditions.</text>
</comment>
<dbReference type="EMBL" id="CP082237">
    <property type="protein sequence ID" value="QZT35059.1"/>
    <property type="molecule type" value="Genomic_DNA"/>
</dbReference>
<evidence type="ECO:0000313" key="10">
    <source>
        <dbReference type="Proteomes" id="UP000825179"/>
    </source>
</evidence>
<dbReference type="SUPFAM" id="SSF53822">
    <property type="entry name" value="Periplasmic binding protein-like I"/>
    <property type="match status" value="1"/>
</dbReference>
<evidence type="ECO:0000256" key="2">
    <source>
        <dbReference type="ARBA" id="ARBA00022491"/>
    </source>
</evidence>
<dbReference type="NCBIfam" id="TIGR01481">
    <property type="entry name" value="ccpA"/>
    <property type="match status" value="1"/>
</dbReference>
<organism evidence="9 10">
    <name type="scientific">Caldalkalibacillus thermarum (strain TA2.A1)</name>
    <dbReference type="NCBI Taxonomy" id="986075"/>
    <lineage>
        <taxon>Bacteria</taxon>
        <taxon>Bacillati</taxon>
        <taxon>Bacillota</taxon>
        <taxon>Bacilli</taxon>
        <taxon>Bacillales</taxon>
        <taxon>Bacillaceae</taxon>
        <taxon>Caldalkalibacillus</taxon>
    </lineage>
</organism>
<evidence type="ECO:0000256" key="6">
    <source>
        <dbReference type="ARBA" id="ARBA00023163"/>
    </source>
</evidence>
<dbReference type="InterPro" id="IPR006377">
    <property type="entry name" value="CcpA"/>
</dbReference>
<keyword evidence="3 7" id="KW-0805">Transcription regulation</keyword>
<name>A0A8X8IB27_CALTT</name>
<reference evidence="9 10" key="1">
    <citation type="journal article" date="2020" name="Extremophiles">
        <title>Genomic analysis of Caldalkalibacillus thermarum TA2.A1 reveals aerobic alkaliphilic metabolism and evolutionary hallmarks linking alkaliphilic bacteria and plant life.</title>
        <authorList>
            <person name="de Jong S.I."/>
            <person name="van den Broek M.A."/>
            <person name="Merkel A.Y."/>
            <person name="de la Torre Cortes P."/>
            <person name="Kalamorz F."/>
            <person name="Cook G.M."/>
            <person name="van Loosdrecht M.C.M."/>
            <person name="McMillan D.G.G."/>
        </authorList>
    </citation>
    <scope>NUCLEOTIDE SEQUENCE [LARGE SCALE GENOMIC DNA]</scope>
    <source>
        <strain evidence="9 10">TA2.A1</strain>
    </source>
</reference>
<evidence type="ECO:0000256" key="7">
    <source>
        <dbReference type="RuleBase" id="RU368079"/>
    </source>
</evidence>
<dbReference type="SMART" id="SM00354">
    <property type="entry name" value="HTH_LACI"/>
    <property type="match status" value="1"/>
</dbReference>
<dbReference type="Pfam" id="PF00356">
    <property type="entry name" value="LacI"/>
    <property type="match status" value="1"/>
</dbReference>
<keyword evidence="10" id="KW-1185">Reference proteome</keyword>
<keyword evidence="4 7" id="KW-0238">DNA-binding</keyword>
<evidence type="ECO:0000256" key="4">
    <source>
        <dbReference type="ARBA" id="ARBA00023125"/>
    </source>
</evidence>
<evidence type="ECO:0000259" key="8">
    <source>
        <dbReference type="PROSITE" id="PS50932"/>
    </source>
</evidence>
<keyword evidence="5 7" id="KW-0010">Activator</keyword>
<dbReference type="PROSITE" id="PS00356">
    <property type="entry name" value="HTH_LACI_1"/>
    <property type="match status" value="1"/>
</dbReference>
<protein>
    <recommendedName>
        <fullName evidence="1 7">Catabolite control protein A</fullName>
    </recommendedName>
</protein>
<dbReference type="InterPro" id="IPR046335">
    <property type="entry name" value="LacI/GalR-like_sensor"/>
</dbReference>
<evidence type="ECO:0000313" key="9">
    <source>
        <dbReference type="EMBL" id="QZT35059.1"/>
    </source>
</evidence>
<gene>
    <name evidence="9" type="primary">ccpA</name>
    <name evidence="9" type="ORF">HUR95_07505</name>
</gene>
<dbReference type="InterPro" id="IPR000843">
    <property type="entry name" value="HTH_LacI"/>
</dbReference>
<dbReference type="CDD" id="cd01392">
    <property type="entry name" value="HTH_LacI"/>
    <property type="match status" value="1"/>
</dbReference>
<feature type="domain" description="HTH lacI-type" evidence="8">
    <location>
        <begin position="4"/>
        <end position="58"/>
    </location>
</feature>
<dbReference type="InterPro" id="IPR010982">
    <property type="entry name" value="Lambda_DNA-bd_dom_sf"/>
</dbReference>
<dbReference type="Gene3D" id="3.40.50.2300">
    <property type="match status" value="2"/>
</dbReference>
<dbReference type="PRINTS" id="PR00036">
    <property type="entry name" value="HTHLACI"/>
</dbReference>
<accession>A0A8X8IB27</accession>
<dbReference type="Gene3D" id="1.10.260.40">
    <property type="entry name" value="lambda repressor-like DNA-binding domains"/>
    <property type="match status" value="1"/>
</dbReference>
<sequence length="340" mass="37842">MKNVTIYDVAREAGVSMATVSRVVNGNPNVKPVTRKKVLETIKRLGYRPNAVARGLASKRTTTVGVIIPDISSLFYAELTRGVEDIANMYNYNIILCNSDQRPEKEIHLVNTLLEKQVDGLLFMGSQLTDEHIDLFSTSTVPVVLASTKDEKEEMPSVVIDYKQAAYDAVKLLLDKGHTRIGFISGPAKEKYSGQERLAGYRNALEEAGLAVDETLIRYGDYRYDSGLKAAGELIDMADRATAIIAMSDEMAIGAIHACQDLGLNIPEDVEVIGFDNTRLTSMVRPRLTSVVQPMYDIGAVAMRLLTKFMNKEKIDNHLVVLPHRIEERESTKKQYTEIK</sequence>
<keyword evidence="6 7" id="KW-0804">Transcription</keyword>
<dbReference type="Pfam" id="PF13377">
    <property type="entry name" value="Peripla_BP_3"/>
    <property type="match status" value="1"/>
</dbReference>
<evidence type="ECO:0000256" key="1">
    <source>
        <dbReference type="ARBA" id="ARBA00019435"/>
    </source>
</evidence>
<dbReference type="Proteomes" id="UP000825179">
    <property type="component" value="Chromosome"/>
</dbReference>
<dbReference type="FunFam" id="1.10.260.40:FF:000002">
    <property type="entry name" value="HTH-type transcriptional repressor PurR"/>
    <property type="match status" value="1"/>
</dbReference>
<dbReference type="RefSeq" id="WP_222823152.1">
    <property type="nucleotide sequence ID" value="NZ_CP082237.1"/>
</dbReference>
<proteinExistence type="predicted"/>
<evidence type="ECO:0000256" key="3">
    <source>
        <dbReference type="ARBA" id="ARBA00023015"/>
    </source>
</evidence>
<dbReference type="SUPFAM" id="SSF47413">
    <property type="entry name" value="lambda repressor-like DNA-binding domains"/>
    <property type="match status" value="1"/>
</dbReference>
<dbReference type="PANTHER" id="PTHR30146:SF150">
    <property type="entry name" value="ARABINOSE METABOLISM TRANSCRIPTIONAL REPRESSOR"/>
    <property type="match status" value="1"/>
</dbReference>
<keyword evidence="2 7" id="KW-0678">Repressor</keyword>
<dbReference type="GO" id="GO:0003700">
    <property type="term" value="F:DNA-binding transcription factor activity"/>
    <property type="evidence" value="ECO:0007669"/>
    <property type="project" value="TreeGrafter"/>
</dbReference>
<evidence type="ECO:0000256" key="5">
    <source>
        <dbReference type="ARBA" id="ARBA00023159"/>
    </source>
</evidence>
<dbReference type="InterPro" id="IPR028082">
    <property type="entry name" value="Peripla_BP_I"/>
</dbReference>
<dbReference type="AlphaFoldDB" id="A0A8X8IB27"/>
<dbReference type="KEGG" id="cthu:HUR95_07505"/>
<dbReference type="PROSITE" id="PS50932">
    <property type="entry name" value="HTH_LACI_2"/>
    <property type="match status" value="1"/>
</dbReference>
<dbReference type="CDD" id="cd06298">
    <property type="entry name" value="PBP1_CcpA"/>
    <property type="match status" value="1"/>
</dbReference>